<evidence type="ECO:0000256" key="1">
    <source>
        <dbReference type="ARBA" id="ARBA00022664"/>
    </source>
</evidence>
<keyword evidence="1" id="KW-0507">mRNA processing</keyword>
<feature type="signal peptide" evidence="2">
    <location>
        <begin position="1"/>
        <end position="20"/>
    </location>
</feature>
<feature type="non-terminal residue" evidence="4">
    <location>
        <position position="1"/>
    </location>
</feature>
<feature type="chain" id="PRO_5023866950" description="CID domain-containing protein" evidence="2">
    <location>
        <begin position="21"/>
        <end position="128"/>
    </location>
</feature>
<dbReference type="Pfam" id="PF04818">
    <property type="entry name" value="CID"/>
    <property type="match status" value="1"/>
</dbReference>
<dbReference type="SMART" id="SM00582">
    <property type="entry name" value="RPR"/>
    <property type="match status" value="1"/>
</dbReference>
<dbReference type="AlphaFoldDB" id="A0A5J9VEW7"/>
<evidence type="ECO:0000313" key="5">
    <source>
        <dbReference type="Proteomes" id="UP000324897"/>
    </source>
</evidence>
<dbReference type="Gene3D" id="1.25.40.90">
    <property type="match status" value="1"/>
</dbReference>
<dbReference type="GO" id="GO:0031124">
    <property type="term" value="P:mRNA 3'-end processing"/>
    <property type="evidence" value="ECO:0007669"/>
    <property type="project" value="TreeGrafter"/>
</dbReference>
<keyword evidence="5" id="KW-1185">Reference proteome</keyword>
<dbReference type="InterPro" id="IPR008942">
    <property type="entry name" value="ENTH_VHS"/>
</dbReference>
<gene>
    <name evidence="4" type="ORF">EJB05_16440</name>
</gene>
<dbReference type="SUPFAM" id="SSF48464">
    <property type="entry name" value="ENTH/VHS domain"/>
    <property type="match status" value="1"/>
</dbReference>
<dbReference type="OrthoDB" id="10069473at2759"/>
<keyword evidence="2" id="KW-0732">Signal</keyword>
<dbReference type="PROSITE" id="PS51391">
    <property type="entry name" value="CID"/>
    <property type="match status" value="1"/>
</dbReference>
<sequence length="128" mass="14819">MPRKSPCLVLLLLVYRVSFGRKVGISSSRRKALSHWCVFHRRYCQQVVKTWDCEFRTAPCERRISLLYLANDIMQNTRKETNGGYITEFMRVIPDALNEVFNNGDGPGRVAVKRLIRLLSVYWNGVPA</sequence>
<accession>A0A5J9VEW7</accession>
<dbReference type="GO" id="GO:0005634">
    <property type="term" value="C:nucleus"/>
    <property type="evidence" value="ECO:0007669"/>
    <property type="project" value="UniProtKB-ARBA"/>
</dbReference>
<proteinExistence type="predicted"/>
<dbReference type="GO" id="GO:0000993">
    <property type="term" value="F:RNA polymerase II complex binding"/>
    <property type="evidence" value="ECO:0007669"/>
    <property type="project" value="TreeGrafter"/>
</dbReference>
<name>A0A5J9VEW7_9POAL</name>
<comment type="caution">
    <text evidence="4">The sequence shown here is derived from an EMBL/GenBank/DDBJ whole genome shotgun (WGS) entry which is preliminary data.</text>
</comment>
<evidence type="ECO:0000256" key="2">
    <source>
        <dbReference type="SAM" id="SignalP"/>
    </source>
</evidence>
<reference evidence="4 5" key="1">
    <citation type="journal article" date="2019" name="Sci. Rep.">
        <title>A high-quality genome of Eragrostis curvula grass provides insights into Poaceae evolution and supports new strategies to enhance forage quality.</title>
        <authorList>
            <person name="Carballo J."/>
            <person name="Santos B.A.C.M."/>
            <person name="Zappacosta D."/>
            <person name="Garbus I."/>
            <person name="Selva J.P."/>
            <person name="Gallo C.A."/>
            <person name="Diaz A."/>
            <person name="Albertini E."/>
            <person name="Caccamo M."/>
            <person name="Echenique V."/>
        </authorList>
    </citation>
    <scope>NUCLEOTIDE SEQUENCE [LARGE SCALE GENOMIC DNA]</scope>
    <source>
        <strain evidence="5">cv. Victoria</strain>
        <tissue evidence="4">Leaf</tissue>
    </source>
</reference>
<feature type="domain" description="CID" evidence="3">
    <location>
        <begin position="1"/>
        <end position="128"/>
    </location>
</feature>
<dbReference type="PANTHER" id="PTHR12460:SF36">
    <property type="entry name" value="OS01G0925000 PROTEIN"/>
    <property type="match status" value="1"/>
</dbReference>
<organism evidence="4 5">
    <name type="scientific">Eragrostis curvula</name>
    <name type="common">weeping love grass</name>
    <dbReference type="NCBI Taxonomy" id="38414"/>
    <lineage>
        <taxon>Eukaryota</taxon>
        <taxon>Viridiplantae</taxon>
        <taxon>Streptophyta</taxon>
        <taxon>Embryophyta</taxon>
        <taxon>Tracheophyta</taxon>
        <taxon>Spermatophyta</taxon>
        <taxon>Magnoliopsida</taxon>
        <taxon>Liliopsida</taxon>
        <taxon>Poales</taxon>
        <taxon>Poaceae</taxon>
        <taxon>PACMAD clade</taxon>
        <taxon>Chloridoideae</taxon>
        <taxon>Eragrostideae</taxon>
        <taxon>Eragrostidinae</taxon>
        <taxon>Eragrostis</taxon>
    </lineage>
</organism>
<evidence type="ECO:0000259" key="3">
    <source>
        <dbReference type="PROSITE" id="PS51391"/>
    </source>
</evidence>
<dbReference type="PANTHER" id="PTHR12460">
    <property type="entry name" value="CYCLIN-DEPENDENT KINASE INHIBITOR-RELATED PROTEIN"/>
    <property type="match status" value="1"/>
</dbReference>
<dbReference type="EMBL" id="RWGY01000009">
    <property type="protein sequence ID" value="TVU34603.1"/>
    <property type="molecule type" value="Genomic_DNA"/>
</dbReference>
<evidence type="ECO:0000313" key="4">
    <source>
        <dbReference type="EMBL" id="TVU34603.1"/>
    </source>
</evidence>
<protein>
    <recommendedName>
        <fullName evidence="3">CID domain-containing protein</fullName>
    </recommendedName>
</protein>
<dbReference type="InterPro" id="IPR006569">
    <property type="entry name" value="CID_dom"/>
</dbReference>
<dbReference type="Proteomes" id="UP000324897">
    <property type="component" value="Unassembled WGS sequence"/>
</dbReference>
<dbReference type="Gramene" id="TVU34603">
    <property type="protein sequence ID" value="TVU34603"/>
    <property type="gene ID" value="EJB05_16440"/>
</dbReference>